<dbReference type="AlphaFoldDB" id="A0A7M2TA47"/>
<dbReference type="KEGG" id="schf:IPT68_00625"/>
<accession>A0A7M2TA47</accession>
<dbReference type="RefSeq" id="WP_189697675.1">
    <property type="nucleotide sequence ID" value="NZ_BMTA01000005.1"/>
</dbReference>
<evidence type="ECO:0000256" key="1">
    <source>
        <dbReference type="SAM" id="SignalP"/>
    </source>
</evidence>
<protein>
    <recommendedName>
        <fullName evidence="4">Secreted protein</fullName>
    </recommendedName>
</protein>
<keyword evidence="3" id="KW-1185">Reference proteome</keyword>
<dbReference type="EMBL" id="CP063374">
    <property type="protein sequence ID" value="QOV44588.1"/>
    <property type="molecule type" value="Genomic_DNA"/>
</dbReference>
<organism evidence="2 3">
    <name type="scientific">Streptomyces chromofuscus</name>
    <dbReference type="NCBI Taxonomy" id="42881"/>
    <lineage>
        <taxon>Bacteria</taxon>
        <taxon>Bacillati</taxon>
        <taxon>Actinomycetota</taxon>
        <taxon>Actinomycetes</taxon>
        <taxon>Kitasatosporales</taxon>
        <taxon>Streptomycetaceae</taxon>
        <taxon>Streptomyces</taxon>
    </lineage>
</organism>
<keyword evidence="1" id="KW-0732">Signal</keyword>
<proteinExistence type="predicted"/>
<sequence>MKQYVRSVLATAAVIGLVATAGPAMAASDAGSSAPAAAGAAPGAPTPVRPGADLGALAAADGADGYLYAYDLPKFGGDWCRWDRDDEWWGDNCGNFNDRATSVWNNGFPGLFSEVSLRRDVDWSTNQSVFCIEAGSYYADLSLGYERFLDGGWADNAVSGHRWFTDDADYIHDPHYAC</sequence>
<evidence type="ECO:0008006" key="4">
    <source>
        <dbReference type="Google" id="ProtNLM"/>
    </source>
</evidence>
<name>A0A7M2TA47_STRCW</name>
<evidence type="ECO:0000313" key="3">
    <source>
        <dbReference type="Proteomes" id="UP000594008"/>
    </source>
</evidence>
<feature type="chain" id="PRO_5030639590" description="Secreted protein" evidence="1">
    <location>
        <begin position="27"/>
        <end position="178"/>
    </location>
</feature>
<reference evidence="2 3" key="1">
    <citation type="submission" date="2020-10" db="EMBL/GenBank/DDBJ databases">
        <title>Streptomyces chromofuscus complate genome analysis.</title>
        <authorList>
            <person name="Anwar N."/>
        </authorList>
    </citation>
    <scope>NUCLEOTIDE SEQUENCE [LARGE SCALE GENOMIC DNA]</scope>
    <source>
        <strain evidence="2 3">DSM 40273</strain>
    </source>
</reference>
<feature type="signal peptide" evidence="1">
    <location>
        <begin position="1"/>
        <end position="26"/>
    </location>
</feature>
<gene>
    <name evidence="2" type="ORF">IPT68_00625</name>
</gene>
<evidence type="ECO:0000313" key="2">
    <source>
        <dbReference type="EMBL" id="QOV44588.1"/>
    </source>
</evidence>
<dbReference type="Proteomes" id="UP000594008">
    <property type="component" value="Chromosome"/>
</dbReference>